<dbReference type="Pfam" id="PF01370">
    <property type="entry name" value="Epimerase"/>
    <property type="match status" value="1"/>
</dbReference>
<keyword evidence="3" id="KW-0119">Carbohydrate metabolism</keyword>
<dbReference type="GO" id="GO:0050661">
    <property type="term" value="F:NADP binding"/>
    <property type="evidence" value="ECO:0007669"/>
    <property type="project" value="InterPro"/>
</dbReference>
<evidence type="ECO:0000313" key="5">
    <source>
        <dbReference type="EMBL" id="SVC67901.1"/>
    </source>
</evidence>
<name>A0A382P7S6_9ZZZZ</name>
<dbReference type="GO" id="GO:0008712">
    <property type="term" value="F:ADP-glyceromanno-heptose 6-epimerase activity"/>
    <property type="evidence" value="ECO:0007669"/>
    <property type="project" value="InterPro"/>
</dbReference>
<dbReference type="SUPFAM" id="SSF51735">
    <property type="entry name" value="NAD(P)-binding Rossmann-fold domains"/>
    <property type="match status" value="1"/>
</dbReference>
<accession>A0A382P7S6</accession>
<dbReference type="AlphaFoldDB" id="A0A382P7S6"/>
<dbReference type="InterPro" id="IPR001509">
    <property type="entry name" value="Epimerase_deHydtase"/>
</dbReference>
<dbReference type="InterPro" id="IPR036291">
    <property type="entry name" value="NAD(P)-bd_dom_sf"/>
</dbReference>
<dbReference type="Gene3D" id="3.90.25.10">
    <property type="entry name" value="UDP-galactose 4-epimerase, domain 1"/>
    <property type="match status" value="1"/>
</dbReference>
<organism evidence="5">
    <name type="scientific">marine metagenome</name>
    <dbReference type="NCBI Taxonomy" id="408172"/>
    <lineage>
        <taxon>unclassified sequences</taxon>
        <taxon>metagenomes</taxon>
        <taxon>ecological metagenomes</taxon>
    </lineage>
</organism>
<evidence type="ECO:0000256" key="1">
    <source>
        <dbReference type="ARBA" id="ARBA00022857"/>
    </source>
</evidence>
<dbReference type="PANTHER" id="PTHR43103:SF3">
    <property type="entry name" value="ADP-L-GLYCERO-D-MANNO-HEPTOSE-6-EPIMERASE"/>
    <property type="match status" value="1"/>
</dbReference>
<evidence type="ECO:0000256" key="2">
    <source>
        <dbReference type="ARBA" id="ARBA00023235"/>
    </source>
</evidence>
<proteinExistence type="predicted"/>
<keyword evidence="1" id="KW-0521">NADP</keyword>
<reference evidence="5" key="1">
    <citation type="submission" date="2018-05" db="EMBL/GenBank/DDBJ databases">
        <authorList>
            <person name="Lanie J.A."/>
            <person name="Ng W.-L."/>
            <person name="Kazmierczak K.M."/>
            <person name="Andrzejewski T.M."/>
            <person name="Davidsen T.M."/>
            <person name="Wayne K.J."/>
            <person name="Tettelin H."/>
            <person name="Glass J.I."/>
            <person name="Rusch D."/>
            <person name="Podicherti R."/>
            <person name="Tsui H.-C.T."/>
            <person name="Winkler M.E."/>
        </authorList>
    </citation>
    <scope>NUCLEOTIDE SEQUENCE</scope>
</reference>
<dbReference type="Gene3D" id="3.40.50.720">
    <property type="entry name" value="NAD(P)-binding Rossmann-like Domain"/>
    <property type="match status" value="1"/>
</dbReference>
<dbReference type="PANTHER" id="PTHR43103">
    <property type="entry name" value="NUCLEOSIDE-DIPHOSPHATE-SUGAR EPIMERASE"/>
    <property type="match status" value="1"/>
</dbReference>
<feature type="non-terminal residue" evidence="5">
    <location>
        <position position="1"/>
    </location>
</feature>
<dbReference type="EMBL" id="UINC01104614">
    <property type="protein sequence ID" value="SVC67901.1"/>
    <property type="molecule type" value="Genomic_DNA"/>
</dbReference>
<feature type="domain" description="NAD-dependent epimerase/dehydratase" evidence="4">
    <location>
        <begin position="1"/>
        <end position="232"/>
    </location>
</feature>
<dbReference type="GO" id="GO:0005975">
    <property type="term" value="P:carbohydrate metabolic process"/>
    <property type="evidence" value="ECO:0007669"/>
    <property type="project" value="InterPro"/>
</dbReference>
<evidence type="ECO:0000259" key="4">
    <source>
        <dbReference type="Pfam" id="PF01370"/>
    </source>
</evidence>
<gene>
    <name evidence="5" type="ORF">METZ01_LOCUS320755</name>
</gene>
<dbReference type="NCBIfam" id="TIGR02197">
    <property type="entry name" value="heptose_epim"/>
    <property type="match status" value="1"/>
</dbReference>
<dbReference type="InterPro" id="IPR011912">
    <property type="entry name" value="Heptose_epim"/>
</dbReference>
<evidence type="ECO:0000256" key="3">
    <source>
        <dbReference type="ARBA" id="ARBA00023277"/>
    </source>
</evidence>
<sequence>FLGSALAQELNERGRTDLIVVDDVDHPEKEKNIASITYHELIGKDAFLKNIPNLKSMEAIIHMGACSSTTEMNQNFLTKNNYDYTRRLATCALEKDIRFIYASSAATYGNGEAGYCDDESKLHILKPLNPYGESKHKLDLWAEEQGIFDRIVGLKYFNVFGPNEYHKEDMQSMVRKGFLQARDTSKIFLFKSYRKEYENGGQERDFLYIKDAVKMTLFFLDHTDVGGIFNIGAGRARNWNDLATTIFRAMGREPQIQYIEMPESIRDQYQYHTCAEIKKIRDIGYTQPLSSLEEGIIDYVKNYLLPNKRLGH</sequence>
<protein>
    <recommendedName>
        <fullName evidence="4">NAD-dependent epimerase/dehydratase domain-containing protein</fullName>
    </recommendedName>
</protein>
<keyword evidence="2" id="KW-0413">Isomerase</keyword>